<dbReference type="Gene3D" id="3.60.60.10">
    <property type="entry name" value="Penicillin V Acylase, Chain A"/>
    <property type="match status" value="1"/>
</dbReference>
<organism evidence="2 3">
    <name type="scientific">Candidatus Limisoma faecipullorum</name>
    <dbReference type="NCBI Taxonomy" id="2840854"/>
    <lineage>
        <taxon>Bacteria</taxon>
        <taxon>Pseudomonadati</taxon>
        <taxon>Bacteroidota</taxon>
        <taxon>Bacteroidia</taxon>
        <taxon>Bacteroidales</taxon>
        <taxon>Candidatus Limisoma</taxon>
    </lineage>
</organism>
<sequence length="358" mass="40189">MKKLFYFAIMCVAAIEAAACTSAIVTGELTANGRPLLWKHRDASDLDNKVERIDAKGDNYAYIALFNATDTLCRQAWAGCNSTGFAVMNTASYNLKADTVTTMDQEGFLMSKALASCATVDDFERLLQSLPKPLGVEANFGVIDAKGGAAYFETCNYSYRRFDVAGYMIRTNYSKSGRENEGYGYIREKNAERLLAPYIKEKNVTPAVFTETLSRSYYHSLIDKDFATDTVEWIVDRDFIPRHSSSASVVIEGVNQDDNPMATTMWTVLGYPPCGVVEPAWLFDNGVPECLRADSVIWKAPACEKSKILKQEVFPIKRDNGQNYLNIKRLNTINKQNSKQSFENYKKGYATIEKYIKK</sequence>
<evidence type="ECO:0000313" key="2">
    <source>
        <dbReference type="EMBL" id="MBO8476743.1"/>
    </source>
</evidence>
<dbReference type="EMBL" id="JADIMC010000080">
    <property type="protein sequence ID" value="MBO8476743.1"/>
    <property type="molecule type" value="Genomic_DNA"/>
</dbReference>
<reference evidence="2" key="2">
    <citation type="journal article" date="2021" name="PeerJ">
        <title>Extensive microbial diversity within the chicken gut microbiome revealed by metagenomics and culture.</title>
        <authorList>
            <person name="Gilroy R."/>
            <person name="Ravi A."/>
            <person name="Getino M."/>
            <person name="Pursley I."/>
            <person name="Horton D.L."/>
            <person name="Alikhan N.F."/>
            <person name="Baker D."/>
            <person name="Gharbi K."/>
            <person name="Hall N."/>
            <person name="Watson M."/>
            <person name="Adriaenssens E.M."/>
            <person name="Foster-Nyarko E."/>
            <person name="Jarju S."/>
            <person name="Secka A."/>
            <person name="Antonio M."/>
            <person name="Oren A."/>
            <person name="Chaudhuri R.R."/>
            <person name="La Ragione R."/>
            <person name="Hildebrand F."/>
            <person name="Pallen M.J."/>
        </authorList>
    </citation>
    <scope>NUCLEOTIDE SEQUENCE</scope>
    <source>
        <strain evidence="2">6919</strain>
    </source>
</reference>
<evidence type="ECO:0000313" key="3">
    <source>
        <dbReference type="Proteomes" id="UP000823598"/>
    </source>
</evidence>
<keyword evidence="1" id="KW-0732">Signal</keyword>
<accession>A0A9D9ISA9</accession>
<feature type="chain" id="PRO_5039106554" evidence="1">
    <location>
        <begin position="19"/>
        <end position="358"/>
    </location>
</feature>
<reference evidence="2" key="1">
    <citation type="submission" date="2020-10" db="EMBL/GenBank/DDBJ databases">
        <authorList>
            <person name="Gilroy R."/>
        </authorList>
    </citation>
    <scope>NUCLEOTIDE SEQUENCE</scope>
    <source>
        <strain evidence="2">6919</strain>
    </source>
</reference>
<dbReference type="Proteomes" id="UP000823598">
    <property type="component" value="Unassembled WGS sequence"/>
</dbReference>
<proteinExistence type="predicted"/>
<gene>
    <name evidence="2" type="ORF">IAB88_07095</name>
</gene>
<feature type="signal peptide" evidence="1">
    <location>
        <begin position="1"/>
        <end position="18"/>
    </location>
</feature>
<name>A0A9D9ISA9_9BACT</name>
<evidence type="ECO:0000256" key="1">
    <source>
        <dbReference type="SAM" id="SignalP"/>
    </source>
</evidence>
<dbReference type="AlphaFoldDB" id="A0A9D9ISA9"/>
<comment type="caution">
    <text evidence="2">The sequence shown here is derived from an EMBL/GenBank/DDBJ whole genome shotgun (WGS) entry which is preliminary data.</text>
</comment>
<protein>
    <submittedName>
        <fullName evidence="2">Uncharacterized protein</fullName>
    </submittedName>
</protein>